<accession>A0A1S8YPL0</accession>
<name>A0A1S8YPL0_9GAMM</name>
<organism evidence="2 3">
    <name type="scientific">Izhakiella australiensis</name>
    <dbReference type="NCBI Taxonomy" id="1926881"/>
    <lineage>
        <taxon>Bacteria</taxon>
        <taxon>Pseudomonadati</taxon>
        <taxon>Pseudomonadota</taxon>
        <taxon>Gammaproteobacteria</taxon>
        <taxon>Enterobacterales</taxon>
        <taxon>Erwiniaceae</taxon>
        <taxon>Izhakiella</taxon>
    </lineage>
</organism>
<dbReference type="InterPro" id="IPR009081">
    <property type="entry name" value="PP-bd_ACP"/>
</dbReference>
<gene>
    <name evidence="2" type="ORF">BTJ39_03680</name>
</gene>
<keyword evidence="3" id="KW-1185">Reference proteome</keyword>
<dbReference type="SUPFAM" id="SSF47336">
    <property type="entry name" value="ACP-like"/>
    <property type="match status" value="1"/>
</dbReference>
<protein>
    <recommendedName>
        <fullName evidence="1">Carrier domain-containing protein</fullName>
    </recommendedName>
</protein>
<comment type="caution">
    <text evidence="2">The sequence shown here is derived from an EMBL/GenBank/DDBJ whole genome shotgun (WGS) entry which is preliminary data.</text>
</comment>
<sequence>MPQQSRTYLQSAIISAVSKVKSLSITGIATESDLVYDLNMDSLELQEMVIMLEEDYGITIQDQDLVEVRTISQLIERWYQRRGMMLSSVE</sequence>
<feature type="domain" description="Carrier" evidence="1">
    <location>
        <begin position="4"/>
        <end position="82"/>
    </location>
</feature>
<evidence type="ECO:0000259" key="1">
    <source>
        <dbReference type="PROSITE" id="PS50075"/>
    </source>
</evidence>
<evidence type="ECO:0000313" key="3">
    <source>
        <dbReference type="Proteomes" id="UP000190667"/>
    </source>
</evidence>
<dbReference type="Gene3D" id="1.10.1200.10">
    <property type="entry name" value="ACP-like"/>
    <property type="match status" value="1"/>
</dbReference>
<dbReference type="EMBL" id="MRUL01000002">
    <property type="protein sequence ID" value="OON41081.1"/>
    <property type="molecule type" value="Genomic_DNA"/>
</dbReference>
<dbReference type="PROSITE" id="PS50075">
    <property type="entry name" value="CARRIER"/>
    <property type="match status" value="1"/>
</dbReference>
<dbReference type="STRING" id="1926881.BTJ39_03680"/>
<dbReference type="RefSeq" id="WP_078001324.1">
    <property type="nucleotide sequence ID" value="NZ_MRUL01000002.1"/>
</dbReference>
<proteinExistence type="predicted"/>
<dbReference type="Proteomes" id="UP000190667">
    <property type="component" value="Unassembled WGS sequence"/>
</dbReference>
<dbReference type="AlphaFoldDB" id="A0A1S8YPL0"/>
<reference evidence="2 3" key="1">
    <citation type="submission" date="2016-12" db="EMBL/GenBank/DDBJ databases">
        <title>Izhakiella australiana sp. nov. of genus Izhakiella isolated from Australian desert.</title>
        <authorList>
            <person name="Ji M."/>
        </authorList>
    </citation>
    <scope>NUCLEOTIDE SEQUENCE [LARGE SCALE GENOMIC DNA]</scope>
    <source>
        <strain evidence="2 3">D4N98</strain>
    </source>
</reference>
<dbReference type="Pfam" id="PF00550">
    <property type="entry name" value="PP-binding"/>
    <property type="match status" value="1"/>
</dbReference>
<dbReference type="InterPro" id="IPR036736">
    <property type="entry name" value="ACP-like_sf"/>
</dbReference>
<evidence type="ECO:0000313" key="2">
    <source>
        <dbReference type="EMBL" id="OON41081.1"/>
    </source>
</evidence>